<dbReference type="VEuPathDB" id="FungiDB:Z518_10424"/>
<feature type="region of interest" description="Disordered" evidence="3">
    <location>
        <begin position="74"/>
        <end position="112"/>
    </location>
</feature>
<dbReference type="InterPro" id="IPR007219">
    <property type="entry name" value="XnlR_reg_dom"/>
</dbReference>
<evidence type="ECO:0000256" key="1">
    <source>
        <dbReference type="ARBA" id="ARBA00004123"/>
    </source>
</evidence>
<keyword evidence="2" id="KW-0539">Nucleus</keyword>
<dbReference type="PANTHER" id="PTHR31001">
    <property type="entry name" value="UNCHARACTERIZED TRANSCRIPTIONAL REGULATORY PROTEIN"/>
    <property type="match status" value="1"/>
</dbReference>
<dbReference type="GO" id="GO:0006351">
    <property type="term" value="P:DNA-templated transcription"/>
    <property type="evidence" value="ECO:0007669"/>
    <property type="project" value="InterPro"/>
</dbReference>
<keyword evidence="6" id="KW-1185">Reference proteome</keyword>
<dbReference type="OrthoDB" id="5579088at2759"/>
<dbReference type="GeneID" id="25298495"/>
<dbReference type="AlphaFoldDB" id="A0A0D2IU71"/>
<dbReference type="InterPro" id="IPR050613">
    <property type="entry name" value="Sec_Metabolite_Reg"/>
</dbReference>
<feature type="region of interest" description="Disordered" evidence="3">
    <location>
        <begin position="656"/>
        <end position="727"/>
    </location>
</feature>
<feature type="domain" description="Xylanolytic transcriptional activator regulatory" evidence="4">
    <location>
        <begin position="323"/>
        <end position="397"/>
    </location>
</feature>
<dbReference type="HOGENOM" id="CLU_007426_0_2_1"/>
<feature type="compositionally biased region" description="Polar residues" evidence="3">
    <location>
        <begin position="656"/>
        <end position="667"/>
    </location>
</feature>
<comment type="subcellular location">
    <subcellularLocation>
        <location evidence="1">Nucleus</location>
    </subcellularLocation>
</comment>
<evidence type="ECO:0000259" key="4">
    <source>
        <dbReference type="SMART" id="SM00906"/>
    </source>
</evidence>
<evidence type="ECO:0000313" key="5">
    <source>
        <dbReference type="EMBL" id="KIX00285.1"/>
    </source>
</evidence>
<feature type="compositionally biased region" description="Polar residues" evidence="3">
    <location>
        <begin position="704"/>
        <end position="713"/>
    </location>
</feature>
<proteinExistence type="predicted"/>
<dbReference type="GO" id="GO:0005634">
    <property type="term" value="C:nucleus"/>
    <property type="evidence" value="ECO:0007669"/>
    <property type="project" value="UniProtKB-SubCell"/>
</dbReference>
<accession>A0A0D2IU71</accession>
<protein>
    <recommendedName>
        <fullName evidence="4">Xylanolytic transcriptional activator regulatory domain-containing protein</fullName>
    </recommendedName>
</protein>
<gene>
    <name evidence="5" type="ORF">Z518_10424</name>
</gene>
<dbReference type="Proteomes" id="UP000053617">
    <property type="component" value="Unassembled WGS sequence"/>
</dbReference>
<reference evidence="5 6" key="1">
    <citation type="submission" date="2015-01" db="EMBL/GenBank/DDBJ databases">
        <title>The Genome Sequence of Rhinocladiella mackenzie CBS 650.93.</title>
        <authorList>
            <consortium name="The Broad Institute Genomics Platform"/>
            <person name="Cuomo C."/>
            <person name="de Hoog S."/>
            <person name="Gorbushina A."/>
            <person name="Stielow B."/>
            <person name="Teixiera M."/>
            <person name="Abouelleil A."/>
            <person name="Chapman S.B."/>
            <person name="Priest M."/>
            <person name="Young S.K."/>
            <person name="Wortman J."/>
            <person name="Nusbaum C."/>
            <person name="Birren B."/>
        </authorList>
    </citation>
    <scope>NUCLEOTIDE SEQUENCE [LARGE SCALE GENOMIC DNA]</scope>
    <source>
        <strain evidence="5 6">CBS 650.93</strain>
    </source>
</reference>
<feature type="compositionally biased region" description="Basic and acidic residues" evidence="3">
    <location>
        <begin position="87"/>
        <end position="110"/>
    </location>
</feature>
<evidence type="ECO:0000256" key="2">
    <source>
        <dbReference type="ARBA" id="ARBA00023242"/>
    </source>
</evidence>
<dbReference type="GO" id="GO:0003677">
    <property type="term" value="F:DNA binding"/>
    <property type="evidence" value="ECO:0007669"/>
    <property type="project" value="InterPro"/>
</dbReference>
<dbReference type="RefSeq" id="XP_013267421.1">
    <property type="nucleotide sequence ID" value="XM_013411967.1"/>
</dbReference>
<dbReference type="CDD" id="cd12148">
    <property type="entry name" value="fungal_TF_MHR"/>
    <property type="match status" value="1"/>
</dbReference>
<feature type="compositionally biased region" description="Polar residues" evidence="3">
    <location>
        <begin position="74"/>
        <end position="83"/>
    </location>
</feature>
<dbReference type="Pfam" id="PF04082">
    <property type="entry name" value="Fungal_trans"/>
    <property type="match status" value="1"/>
</dbReference>
<dbReference type="PANTHER" id="PTHR31001:SF49">
    <property type="entry name" value="ZN(II)2CYS6 TRANSCRIPTION FACTOR (EUROFUNG)"/>
    <property type="match status" value="1"/>
</dbReference>
<evidence type="ECO:0000256" key="3">
    <source>
        <dbReference type="SAM" id="MobiDB-lite"/>
    </source>
</evidence>
<organism evidence="5 6">
    <name type="scientific">Rhinocladiella mackenziei CBS 650.93</name>
    <dbReference type="NCBI Taxonomy" id="1442369"/>
    <lineage>
        <taxon>Eukaryota</taxon>
        <taxon>Fungi</taxon>
        <taxon>Dikarya</taxon>
        <taxon>Ascomycota</taxon>
        <taxon>Pezizomycotina</taxon>
        <taxon>Eurotiomycetes</taxon>
        <taxon>Chaetothyriomycetidae</taxon>
        <taxon>Chaetothyriales</taxon>
        <taxon>Herpotrichiellaceae</taxon>
        <taxon>Rhinocladiella</taxon>
    </lineage>
</organism>
<dbReference type="SMART" id="SM00906">
    <property type="entry name" value="Fungal_trans"/>
    <property type="match status" value="1"/>
</dbReference>
<evidence type="ECO:0000313" key="6">
    <source>
        <dbReference type="Proteomes" id="UP000053617"/>
    </source>
</evidence>
<dbReference type="GO" id="GO:0008270">
    <property type="term" value="F:zinc ion binding"/>
    <property type="evidence" value="ECO:0007669"/>
    <property type="project" value="InterPro"/>
</dbReference>
<dbReference type="EMBL" id="KN847483">
    <property type="protein sequence ID" value="KIX00285.1"/>
    <property type="molecule type" value="Genomic_DNA"/>
</dbReference>
<name>A0A0D2IU71_9EURO</name>
<dbReference type="STRING" id="1442369.A0A0D2IU71"/>
<sequence>MGETEGQYHACHAGTGTCGNCVNRGEITACCYVSRKAESRTKLWESSDLSETAQGRIDHLEHLVLTLLKNHQHPQGQTNTLSGCTDAENHDKAAMDNGDPENHGGNDKRTTTSLVRSSTAIEIGADYRQCLSVDEAHWALLLNEIGEVRSHLRAQHRQYEEQTKKMAQILRRSSDDPGPTLLFGSAKNVSRAEILSQLPSRYSCDIMVTRFFSHLYPAIYILHGPTFNKQYEHFWTDESKTSIVWVALLFAILRIAMLDYLREGDEPLEYKGKCQDLATSFRNRLTDCLILADYMQPHDFLIEALILHLYAEYVSSRDAKSGVWVLIGMITRLAMRMGYHQPSQPALTSTPFQAEMRRRAWAFIRQADILLSFQMGLPSMVGLRSLECSLPRNIHDDEGFDEDCTVLPAALPDSEPTQISFLIAKTKLAFGFARALQEISRADTIRWERVLEIDRELRRLYDSVPDHYKLSQLSSRDSLVLTSARFVLSSIHHKSLCVVHSRFLEIAKSDYRYLYSRRVCLSSAMSLLRFQAIQNQQIPVDGRLRSLTNYQTSLAIHDYLLAATIISADLCSNTSAGNFTNPPSSHGMPTRVEMIKALGISARIFSQMRDYSMEAYKAADVLEMLVGKLETEGHTAGRSPKDLQCFQTGQSWPKGNGLISNSVSSHRPTLPRTFSRASDKTSSATLDAEANLETTLPRRGPPRVSQSAHTDGSTLERPGPLEGTNLDALSTWPKTQESGFCAQYSPFSRIFPESEAPASWTIPECTETPRVSYQSSLLRVAMSANEAAKLSILEDGSLGSNSSGTANPLSYSAALALNDPVSALWNLNSGTQGGLHMT</sequence>